<protein>
    <recommendedName>
        <fullName evidence="4">Stringent starvation protein B</fullName>
    </recommendedName>
</protein>
<dbReference type="Pfam" id="PF04386">
    <property type="entry name" value="SspB"/>
    <property type="match status" value="1"/>
</dbReference>
<dbReference type="Gene3D" id="2.30.30.220">
    <property type="entry name" value="SspB-like"/>
    <property type="match status" value="1"/>
</dbReference>
<proteinExistence type="predicted"/>
<evidence type="ECO:0000256" key="1">
    <source>
        <dbReference type="SAM" id="MobiDB-lite"/>
    </source>
</evidence>
<feature type="compositionally biased region" description="Basic and acidic residues" evidence="1">
    <location>
        <begin position="224"/>
        <end position="236"/>
    </location>
</feature>
<reference evidence="2 3" key="1">
    <citation type="submission" date="2017-08" db="EMBL/GenBank/DDBJ databases">
        <authorList>
            <person name="de Groot N.N."/>
        </authorList>
    </citation>
    <scope>NUCLEOTIDE SEQUENCE [LARGE SCALE GENOMIC DNA]</scope>
    <source>
        <strain evidence="2 3">USBA 352</strain>
    </source>
</reference>
<keyword evidence="3" id="KW-1185">Reference proteome</keyword>
<organism evidence="2 3">
    <name type="scientific">Stappia indica</name>
    <dbReference type="NCBI Taxonomy" id="538381"/>
    <lineage>
        <taxon>Bacteria</taxon>
        <taxon>Pseudomonadati</taxon>
        <taxon>Pseudomonadota</taxon>
        <taxon>Alphaproteobacteria</taxon>
        <taxon>Hyphomicrobiales</taxon>
        <taxon>Stappiaceae</taxon>
        <taxon>Stappia</taxon>
    </lineage>
</organism>
<feature type="region of interest" description="Disordered" evidence="1">
    <location>
        <begin position="187"/>
        <end position="253"/>
    </location>
</feature>
<dbReference type="InterPro" id="IPR007481">
    <property type="entry name" value="SspB"/>
</dbReference>
<evidence type="ECO:0000313" key="3">
    <source>
        <dbReference type="Proteomes" id="UP000219331"/>
    </source>
</evidence>
<dbReference type="STRING" id="538381.GCA_001696535_01275"/>
<name>A0A285R585_9HYPH</name>
<sequence length="253" mass="27606">MGLEAGASDVQRAVLAKKSGASGKRPVASADRRFSFSPSHAMLGATRFSRSVSAMAEDLIRYDIVIQDALRGAVRKILSEVARVGLPGEHHFYIAFDTNAPGVRISSRLHERYPKEMTIVLQHQFWDLTIGEHAFEVGLSFGGIPEKLFVPFSSIKGFFDPSVQFALEFEPGKTAEELPEELVEAAREQERAEAALAAVDKTTSDAKSDKISQVQHKNSQNSDQTEKPESGEDKPGESGGADVVSLDAFRKKT</sequence>
<dbReference type="SUPFAM" id="SSF101738">
    <property type="entry name" value="SspB-like"/>
    <property type="match status" value="1"/>
</dbReference>
<accession>A0A285R585</accession>
<dbReference type="EMBL" id="OBML01000001">
    <property type="protein sequence ID" value="SOB89286.1"/>
    <property type="molecule type" value="Genomic_DNA"/>
</dbReference>
<evidence type="ECO:0000313" key="2">
    <source>
        <dbReference type="EMBL" id="SOB89286.1"/>
    </source>
</evidence>
<dbReference type="AlphaFoldDB" id="A0A285R585"/>
<evidence type="ECO:0008006" key="4">
    <source>
        <dbReference type="Google" id="ProtNLM"/>
    </source>
</evidence>
<gene>
    <name evidence="2" type="ORF">SAMN05421512_101196</name>
</gene>
<dbReference type="Proteomes" id="UP000219331">
    <property type="component" value="Unassembled WGS sequence"/>
</dbReference>
<feature type="compositionally biased region" description="Polar residues" evidence="1">
    <location>
        <begin position="211"/>
        <end position="223"/>
    </location>
</feature>
<dbReference type="InterPro" id="IPR036760">
    <property type="entry name" value="SspB-like_sf"/>
</dbReference>